<protein>
    <submittedName>
        <fullName evidence="9">Binding-protein-dependent transport systems inner membrane component</fullName>
    </submittedName>
</protein>
<feature type="transmembrane region" description="Helical" evidence="7">
    <location>
        <begin position="255"/>
        <end position="274"/>
    </location>
</feature>
<dbReference type="EMBL" id="CP001854">
    <property type="protein sequence ID" value="ADB53257.1"/>
    <property type="molecule type" value="Genomic_DNA"/>
</dbReference>
<dbReference type="PANTHER" id="PTHR30151:SF25">
    <property type="entry name" value="TAURINE TRANSPORT SYSTEM PERMEASE PROTEIN TAUC"/>
    <property type="match status" value="1"/>
</dbReference>
<dbReference type="GO" id="GO:0010438">
    <property type="term" value="P:cellular response to sulfur starvation"/>
    <property type="evidence" value="ECO:0007669"/>
    <property type="project" value="TreeGrafter"/>
</dbReference>
<keyword evidence="2 7" id="KW-0813">Transport</keyword>
<evidence type="ECO:0000313" key="9">
    <source>
        <dbReference type="EMBL" id="ADB53257.1"/>
    </source>
</evidence>
<dbReference type="InterPro" id="IPR035906">
    <property type="entry name" value="MetI-like_sf"/>
</dbReference>
<evidence type="ECO:0000256" key="1">
    <source>
        <dbReference type="ARBA" id="ARBA00004651"/>
    </source>
</evidence>
<comment type="similarity">
    <text evidence="7">Belongs to the binding-protein-dependent transport system permease family.</text>
</comment>
<keyword evidence="5 7" id="KW-1133">Transmembrane helix</keyword>
<feature type="transmembrane region" description="Helical" evidence="7">
    <location>
        <begin position="101"/>
        <end position="122"/>
    </location>
</feature>
<evidence type="ECO:0000259" key="8">
    <source>
        <dbReference type="PROSITE" id="PS50928"/>
    </source>
</evidence>
<feature type="domain" description="ABC transmembrane type-1" evidence="8">
    <location>
        <begin position="94"/>
        <end position="274"/>
    </location>
</feature>
<evidence type="ECO:0000313" key="10">
    <source>
        <dbReference type="Proteomes" id="UP000008229"/>
    </source>
</evidence>
<feature type="transmembrane region" description="Helical" evidence="7">
    <location>
        <begin position="160"/>
        <end position="179"/>
    </location>
</feature>
<dbReference type="InterPro" id="IPR000515">
    <property type="entry name" value="MetI-like"/>
</dbReference>
<dbReference type="PANTHER" id="PTHR30151">
    <property type="entry name" value="ALKANE SULFONATE ABC TRANSPORTER-RELATED, MEMBRANE SUBUNIT"/>
    <property type="match status" value="1"/>
</dbReference>
<dbReference type="PROSITE" id="PS50928">
    <property type="entry name" value="ABC_TM1"/>
    <property type="match status" value="1"/>
</dbReference>
<comment type="subcellular location">
    <subcellularLocation>
        <location evidence="1 7">Cell membrane</location>
        <topology evidence="1 7">Multi-pass membrane protein</topology>
    </subcellularLocation>
</comment>
<dbReference type="SUPFAM" id="SSF161098">
    <property type="entry name" value="MetI-like"/>
    <property type="match status" value="1"/>
</dbReference>
<evidence type="ECO:0000256" key="6">
    <source>
        <dbReference type="ARBA" id="ARBA00023136"/>
    </source>
</evidence>
<dbReference type="eggNOG" id="COG0600">
    <property type="taxonomic scope" value="Bacteria"/>
</dbReference>
<sequence>MIEIVEKTPEAPVARRRAAPRRIGPLLRRAAGRAAIPLLSLAVLLALWQLVVELELWSELFVPRPSSVWERLVESERVHDGQKGLSGYYLHEHLWASLSRILRGVGFALVFGVVLGLLLATVKPFRVVVEPYVNFVRALPPLAYFSLLIIWFGIEDTSKVWLLFLAAFPPIALSVLSGVQGIRRERIDAARALGAGRWQVVRFVTLPSVLPELFTGTRLALGFAWTTIVAAETVDGIPGIGGLAWATKKFQQTDVAVLCIIAIGLTAIVLDQLVKQLEKRVVPWRGKA</sequence>
<dbReference type="AlphaFoldDB" id="D3FB65"/>
<evidence type="ECO:0000256" key="2">
    <source>
        <dbReference type="ARBA" id="ARBA00022448"/>
    </source>
</evidence>
<accession>D3FB65</accession>
<evidence type="ECO:0000256" key="7">
    <source>
        <dbReference type="RuleBase" id="RU363032"/>
    </source>
</evidence>
<organism evidence="9 10">
    <name type="scientific">Conexibacter woesei (strain DSM 14684 / CCUG 47730 / CIP 108061 / JCM 11494 / NBRC 100937 / ID131577)</name>
    <dbReference type="NCBI Taxonomy" id="469383"/>
    <lineage>
        <taxon>Bacteria</taxon>
        <taxon>Bacillati</taxon>
        <taxon>Actinomycetota</taxon>
        <taxon>Thermoleophilia</taxon>
        <taxon>Solirubrobacterales</taxon>
        <taxon>Conexibacteraceae</taxon>
        <taxon>Conexibacter</taxon>
    </lineage>
</organism>
<evidence type="ECO:0000256" key="3">
    <source>
        <dbReference type="ARBA" id="ARBA00022475"/>
    </source>
</evidence>
<dbReference type="KEGG" id="cwo:Cwoe_4844"/>
<dbReference type="STRING" id="469383.Cwoe_4844"/>
<dbReference type="Gene3D" id="1.10.3720.10">
    <property type="entry name" value="MetI-like"/>
    <property type="match status" value="1"/>
</dbReference>
<keyword evidence="4 7" id="KW-0812">Transmembrane</keyword>
<reference evidence="9 10" key="1">
    <citation type="journal article" date="2010" name="Stand. Genomic Sci.">
        <title>Complete genome sequence of Conexibacter woesei type strain (ID131577).</title>
        <authorList>
            <person name="Pukall R."/>
            <person name="Lapidus A."/>
            <person name="Glavina Del Rio T."/>
            <person name="Copeland A."/>
            <person name="Tice H."/>
            <person name="Cheng J.-F."/>
            <person name="Lucas S."/>
            <person name="Chen F."/>
            <person name="Nolan M."/>
            <person name="Bruce D."/>
            <person name="Goodwin L."/>
            <person name="Pitluck S."/>
            <person name="Mavromatis K."/>
            <person name="Ivanova N."/>
            <person name="Ovchinnikova G."/>
            <person name="Pati A."/>
            <person name="Chen A."/>
            <person name="Palaniappan K."/>
            <person name="Land M."/>
            <person name="Hauser L."/>
            <person name="Chang Y.-J."/>
            <person name="Jeffries C.D."/>
            <person name="Chain P."/>
            <person name="Meincke L."/>
            <person name="Sims D."/>
            <person name="Brettin T."/>
            <person name="Detter J.C."/>
            <person name="Rohde M."/>
            <person name="Goeker M."/>
            <person name="Bristow J."/>
            <person name="Eisen J.A."/>
            <person name="Markowitz V."/>
            <person name="Kyrpides N.C."/>
            <person name="Klenk H.-P."/>
            <person name="Hugenholtz P."/>
        </authorList>
    </citation>
    <scope>NUCLEOTIDE SEQUENCE [LARGE SCALE GENOMIC DNA]</scope>
    <source>
        <strain evidence="10">DSM 14684 / CIP 108061 / JCM 11494 / NBRC 100937 / ID131577</strain>
    </source>
</reference>
<dbReference type="GO" id="GO:0005886">
    <property type="term" value="C:plasma membrane"/>
    <property type="evidence" value="ECO:0007669"/>
    <property type="project" value="UniProtKB-SubCell"/>
</dbReference>
<keyword evidence="6 7" id="KW-0472">Membrane</keyword>
<keyword evidence="10" id="KW-1185">Reference proteome</keyword>
<dbReference type="OrthoDB" id="9796361at2"/>
<dbReference type="Proteomes" id="UP000008229">
    <property type="component" value="Chromosome"/>
</dbReference>
<proteinExistence type="inferred from homology"/>
<dbReference type="HOGENOM" id="CLU_046113_1_0_11"/>
<evidence type="ECO:0000256" key="4">
    <source>
        <dbReference type="ARBA" id="ARBA00022692"/>
    </source>
</evidence>
<keyword evidence="3" id="KW-1003">Cell membrane</keyword>
<dbReference type="Pfam" id="PF00528">
    <property type="entry name" value="BPD_transp_1"/>
    <property type="match status" value="1"/>
</dbReference>
<feature type="transmembrane region" description="Helical" evidence="7">
    <location>
        <begin position="30"/>
        <end position="51"/>
    </location>
</feature>
<gene>
    <name evidence="9" type="ordered locus">Cwoe_4844</name>
</gene>
<evidence type="ECO:0000256" key="5">
    <source>
        <dbReference type="ARBA" id="ARBA00022989"/>
    </source>
</evidence>
<dbReference type="GO" id="GO:0055085">
    <property type="term" value="P:transmembrane transport"/>
    <property type="evidence" value="ECO:0007669"/>
    <property type="project" value="InterPro"/>
</dbReference>
<reference evidence="10" key="2">
    <citation type="submission" date="2010-01" db="EMBL/GenBank/DDBJ databases">
        <title>The complete genome of Conexibacter woesei DSM 14684.</title>
        <authorList>
            <consortium name="US DOE Joint Genome Institute (JGI-PGF)"/>
            <person name="Lucas S."/>
            <person name="Copeland A."/>
            <person name="Lapidus A."/>
            <person name="Glavina del Rio T."/>
            <person name="Dalin E."/>
            <person name="Tice H."/>
            <person name="Bruce D."/>
            <person name="Goodwin L."/>
            <person name="Pitluck S."/>
            <person name="Kyrpides N."/>
            <person name="Mavromatis K."/>
            <person name="Ivanova N."/>
            <person name="Mikhailova N."/>
            <person name="Chertkov O."/>
            <person name="Brettin T."/>
            <person name="Detter J.C."/>
            <person name="Han C."/>
            <person name="Larimer F."/>
            <person name="Land M."/>
            <person name="Hauser L."/>
            <person name="Markowitz V."/>
            <person name="Cheng J.-F."/>
            <person name="Hugenholtz P."/>
            <person name="Woyke T."/>
            <person name="Wu D."/>
            <person name="Pukall R."/>
            <person name="Steenblock K."/>
            <person name="Schneider S."/>
            <person name="Klenk H.-P."/>
            <person name="Eisen J.A."/>
        </authorList>
    </citation>
    <scope>NUCLEOTIDE SEQUENCE [LARGE SCALE GENOMIC DNA]</scope>
    <source>
        <strain evidence="10">DSM 14684 / CIP 108061 / JCM 11494 / NBRC 100937 / ID131577</strain>
    </source>
</reference>
<feature type="transmembrane region" description="Helical" evidence="7">
    <location>
        <begin position="134"/>
        <end position="154"/>
    </location>
</feature>
<name>D3FB65_CONWI</name>
<dbReference type="RefSeq" id="WP_012936308.1">
    <property type="nucleotide sequence ID" value="NC_013739.1"/>
</dbReference>
<dbReference type="CDD" id="cd06261">
    <property type="entry name" value="TM_PBP2"/>
    <property type="match status" value="1"/>
</dbReference>